<evidence type="ECO:0000313" key="2">
    <source>
        <dbReference type="Proteomes" id="UP000202419"/>
    </source>
</evidence>
<gene>
    <name evidence="1" type="primary">b510L</name>
    <name evidence="1" type="ORF">NY2A_b510L</name>
</gene>
<keyword evidence="2" id="KW-1185">Reference proteome</keyword>
<protein>
    <submittedName>
        <fullName evidence="1">Uncharacterized protein b510L</fullName>
    </submittedName>
</protein>
<reference evidence="1 2" key="1">
    <citation type="journal article" date="2007" name="Virology">
        <title>Sequence and annotation of the 369-kb NY-2A and the 345-kb AR158 viruses that infect Chlorella NC64A.</title>
        <authorList>
            <person name="Fitzgerald L.A."/>
            <person name="Graves M.V."/>
            <person name="Li X."/>
            <person name="Feldblyum T."/>
            <person name="Nierman W.C."/>
            <person name="Van Etten J.L."/>
        </authorList>
    </citation>
    <scope>NUCLEOTIDE SEQUENCE [LARGE SCALE GENOMIC DNA]</scope>
    <source>
        <strain evidence="1 2">NY-2A</strain>
    </source>
</reference>
<dbReference type="Proteomes" id="UP000202419">
    <property type="component" value="Segment"/>
</dbReference>
<evidence type="ECO:0000313" key="1">
    <source>
        <dbReference type="EMBL" id="ABT14909.1"/>
    </source>
</evidence>
<proteinExistence type="predicted"/>
<dbReference type="EMBL" id="DQ491002">
    <property type="protein sequence ID" value="ABT14909.1"/>
    <property type="molecule type" value="Genomic_DNA"/>
</dbReference>
<dbReference type="GeneID" id="5659106"/>
<sequence length="66" mass="8484">MQAEHRISWQDRICIQRVLLEFYRRQSPRCPWRIQPFQKLFFGLYHLDLQVDHLFFYEWFQECYRA</sequence>
<accession>A7IX35</accession>
<dbReference type="KEGG" id="vg:5659106"/>
<name>A7IX35_PBCVN</name>
<organism evidence="1 2">
    <name type="scientific">Paramecium bursaria Chlorella virus NY2A</name>
    <name type="common">PBCV-NY2A</name>
    <dbReference type="NCBI Taxonomy" id="46021"/>
    <lineage>
        <taxon>Viruses</taxon>
        <taxon>Varidnaviria</taxon>
        <taxon>Bamfordvirae</taxon>
        <taxon>Nucleocytoviricota</taxon>
        <taxon>Megaviricetes</taxon>
        <taxon>Algavirales</taxon>
        <taxon>Phycodnaviridae</taxon>
        <taxon>Chlorovirus</taxon>
        <taxon>Chlorovirus americanus</taxon>
    </lineage>
</organism>
<dbReference type="RefSeq" id="YP_001497706.1">
    <property type="nucleotide sequence ID" value="NC_009898.1"/>
</dbReference>
<organismHost>
    <name type="scientific">Chlorella</name>
    <dbReference type="NCBI Taxonomy" id="3071"/>
</organismHost>